<dbReference type="PANTHER" id="PTHR33527:SF18">
    <property type="entry name" value="F13O11.17 PROTEIN"/>
    <property type="match status" value="1"/>
</dbReference>
<dbReference type="Proteomes" id="UP000694240">
    <property type="component" value="Chromosome 11"/>
</dbReference>
<accession>A0A8T1Z0A1</accession>
<evidence type="ECO:0008006" key="3">
    <source>
        <dbReference type="Google" id="ProtNLM"/>
    </source>
</evidence>
<feature type="non-terminal residue" evidence="1">
    <location>
        <position position="112"/>
    </location>
</feature>
<dbReference type="AlphaFoldDB" id="A0A8T1Z0A1"/>
<evidence type="ECO:0000313" key="2">
    <source>
        <dbReference type="Proteomes" id="UP000694240"/>
    </source>
</evidence>
<dbReference type="PANTHER" id="PTHR33527">
    <property type="entry name" value="OS07G0274300 PROTEIN"/>
    <property type="match status" value="1"/>
</dbReference>
<proteinExistence type="predicted"/>
<organism evidence="1 2">
    <name type="scientific">Arabidopsis thaliana x Arabidopsis arenosa</name>
    <dbReference type="NCBI Taxonomy" id="1240361"/>
    <lineage>
        <taxon>Eukaryota</taxon>
        <taxon>Viridiplantae</taxon>
        <taxon>Streptophyta</taxon>
        <taxon>Embryophyta</taxon>
        <taxon>Tracheophyta</taxon>
        <taxon>Spermatophyta</taxon>
        <taxon>Magnoliopsida</taxon>
        <taxon>eudicotyledons</taxon>
        <taxon>Gunneridae</taxon>
        <taxon>Pentapetalae</taxon>
        <taxon>rosids</taxon>
        <taxon>malvids</taxon>
        <taxon>Brassicales</taxon>
        <taxon>Brassicaceae</taxon>
        <taxon>Camelineae</taxon>
        <taxon>Arabidopsis</taxon>
    </lineage>
</organism>
<comment type="caution">
    <text evidence="1">The sequence shown here is derived from an EMBL/GenBank/DDBJ whole genome shotgun (WGS) entry which is preliminary data.</text>
</comment>
<dbReference type="EMBL" id="JAEFBK010000011">
    <property type="protein sequence ID" value="KAG7551752.1"/>
    <property type="molecule type" value="Genomic_DNA"/>
</dbReference>
<evidence type="ECO:0000313" key="1">
    <source>
        <dbReference type="EMBL" id="KAG7551752.1"/>
    </source>
</evidence>
<gene>
    <name evidence="1" type="ORF">ISN45_Aa06g023950</name>
</gene>
<sequence length="112" mass="13019">MTHDVAVGDNSIADVNERTLFITFARGVPMSQEEVKQFFTEKYGENCVQGIDMENRDGQEQSLYAKLYLDSVATMNRVLNDWQTVKLWSLSINKSVKLRVNGKFFWARKYTR</sequence>
<reference evidence="1 2" key="1">
    <citation type="submission" date="2020-12" db="EMBL/GenBank/DDBJ databases">
        <title>Concerted genomic and epigenomic changes stabilize Arabidopsis allopolyploids.</title>
        <authorList>
            <person name="Chen Z."/>
        </authorList>
    </citation>
    <scope>NUCLEOTIDE SEQUENCE [LARGE SCALE GENOMIC DNA]</scope>
    <source>
        <strain evidence="1">Allo738</strain>
        <tissue evidence="1">Leaf</tissue>
    </source>
</reference>
<protein>
    <recommendedName>
        <fullName evidence="3">RRM domain-containing protein</fullName>
    </recommendedName>
</protein>
<name>A0A8T1Z0A1_9BRAS</name>
<keyword evidence="2" id="KW-1185">Reference proteome</keyword>